<reference evidence="4" key="1">
    <citation type="submission" date="2013-12" db="EMBL/GenBank/DDBJ databases">
        <title>The Genome Sequence of Aphanomyces invadans NJM9701.</title>
        <authorList>
            <consortium name="The Broad Institute Genomics Platform"/>
            <person name="Russ C."/>
            <person name="Tyler B."/>
            <person name="van West P."/>
            <person name="Dieguez-Uribeondo J."/>
            <person name="Young S.K."/>
            <person name="Zeng Q."/>
            <person name="Gargeya S."/>
            <person name="Fitzgerald M."/>
            <person name="Abouelleil A."/>
            <person name="Alvarado L."/>
            <person name="Chapman S.B."/>
            <person name="Gainer-Dewar J."/>
            <person name="Goldberg J."/>
            <person name="Griggs A."/>
            <person name="Gujja S."/>
            <person name="Hansen M."/>
            <person name="Howarth C."/>
            <person name="Imamovic A."/>
            <person name="Ireland A."/>
            <person name="Larimer J."/>
            <person name="McCowan C."/>
            <person name="Murphy C."/>
            <person name="Pearson M."/>
            <person name="Poon T.W."/>
            <person name="Priest M."/>
            <person name="Roberts A."/>
            <person name="Saif S."/>
            <person name="Shea T."/>
            <person name="Sykes S."/>
            <person name="Wortman J."/>
            <person name="Nusbaum C."/>
            <person name="Birren B."/>
        </authorList>
    </citation>
    <scope>NUCLEOTIDE SEQUENCE [LARGE SCALE GENOMIC DNA]</scope>
    <source>
        <strain evidence="4">NJM9701</strain>
    </source>
</reference>
<dbReference type="Pfam" id="PF10262">
    <property type="entry name" value="Rdx"/>
    <property type="match status" value="1"/>
</dbReference>
<accession>A0A024URZ6</accession>
<name>A0A024URZ6_9STRA</name>
<dbReference type="GO" id="GO:0045454">
    <property type="term" value="P:cell redox homeostasis"/>
    <property type="evidence" value="ECO:0007669"/>
    <property type="project" value="TreeGrafter"/>
</dbReference>
<dbReference type="GeneID" id="20078694"/>
<dbReference type="OrthoDB" id="60822at2759"/>
<evidence type="ECO:0000256" key="3">
    <source>
        <dbReference type="SAM" id="Phobius"/>
    </source>
</evidence>
<dbReference type="RefSeq" id="XP_008863046.1">
    <property type="nucleotide sequence ID" value="XM_008864824.1"/>
</dbReference>
<dbReference type="AlphaFoldDB" id="A0A024URZ6"/>
<organism evidence="4">
    <name type="scientific">Aphanomyces invadans</name>
    <dbReference type="NCBI Taxonomy" id="157072"/>
    <lineage>
        <taxon>Eukaryota</taxon>
        <taxon>Sar</taxon>
        <taxon>Stramenopiles</taxon>
        <taxon>Oomycota</taxon>
        <taxon>Saprolegniomycetes</taxon>
        <taxon>Saprolegniales</taxon>
        <taxon>Verrucalvaceae</taxon>
        <taxon>Aphanomyces</taxon>
    </lineage>
</organism>
<keyword evidence="3" id="KW-0812">Transmembrane</keyword>
<gene>
    <name evidence="4" type="ORF">H310_01644</name>
</gene>
<dbReference type="PANTHER" id="PTHR13544">
    <property type="entry name" value="SELENOPROTEIN T"/>
    <property type="match status" value="1"/>
</dbReference>
<feature type="transmembrane region" description="Helical" evidence="3">
    <location>
        <begin position="65"/>
        <end position="83"/>
    </location>
</feature>
<dbReference type="PANTHER" id="PTHR13544:SF0">
    <property type="entry name" value="THIOREDOXIN REDUCTASE-LIKE SELENOPROTEIN T"/>
    <property type="match status" value="1"/>
</dbReference>
<keyword evidence="3" id="KW-0472">Membrane</keyword>
<proteinExistence type="predicted"/>
<keyword evidence="3" id="KW-1133">Transmembrane helix</keyword>
<evidence type="ECO:0000256" key="1">
    <source>
        <dbReference type="ARBA" id="ARBA00022729"/>
    </source>
</evidence>
<protein>
    <submittedName>
        <fullName evidence="4">Uncharacterized protein</fullName>
    </submittedName>
</protein>
<dbReference type="InterPro" id="IPR011893">
    <property type="entry name" value="Selenoprotein_Rdx-typ"/>
</dbReference>
<dbReference type="VEuPathDB" id="FungiDB:H310_01644"/>
<dbReference type="GO" id="GO:0004791">
    <property type="term" value="F:thioredoxin-disulfide reductase (NADPH) activity"/>
    <property type="evidence" value="ECO:0007669"/>
    <property type="project" value="TreeGrafter"/>
</dbReference>
<sequence length="168" mass="19359">MSTKKRHGDRAVHKKSKDCATIRVEYDKVAYTTAYKQIATTVKHDFPNVQCSGKAYPLRGKKQQWIYFLYIVQFTLAILVTFAEDLVKRYNIPVEERWLEALRKNRYYLIPGIIMLSPVRQLLANSGAFEVYLNDALVYSALETRVPLTAEKLHELLHAKGINPSPTK</sequence>
<keyword evidence="2" id="KW-0676">Redox-active center</keyword>
<evidence type="ECO:0000256" key="2">
    <source>
        <dbReference type="ARBA" id="ARBA00023284"/>
    </source>
</evidence>
<keyword evidence="1" id="KW-0732">Signal</keyword>
<evidence type="ECO:0000313" key="4">
    <source>
        <dbReference type="EMBL" id="ETW09241.1"/>
    </source>
</evidence>
<dbReference type="InterPro" id="IPR019389">
    <property type="entry name" value="Selenoprotein_T"/>
</dbReference>
<dbReference type="GO" id="GO:0005789">
    <property type="term" value="C:endoplasmic reticulum membrane"/>
    <property type="evidence" value="ECO:0007669"/>
    <property type="project" value="TreeGrafter"/>
</dbReference>
<dbReference type="EMBL" id="KI913953">
    <property type="protein sequence ID" value="ETW09241.1"/>
    <property type="molecule type" value="Genomic_DNA"/>
</dbReference>